<evidence type="ECO:0000313" key="3">
    <source>
        <dbReference type="Proteomes" id="UP000292583"/>
    </source>
</evidence>
<name>A0A4Q9JVZ1_9BACT</name>
<evidence type="ECO:0000256" key="1">
    <source>
        <dbReference type="SAM" id="Phobius"/>
    </source>
</evidence>
<dbReference type="OrthoDB" id="5338856at2"/>
<organism evidence="2 3">
    <name type="scientific">Campylobacter novaezeelandiae</name>
    <dbReference type="NCBI Taxonomy" id="2267891"/>
    <lineage>
        <taxon>Bacteria</taxon>
        <taxon>Pseudomonadati</taxon>
        <taxon>Campylobacterota</taxon>
        <taxon>Epsilonproteobacteria</taxon>
        <taxon>Campylobacterales</taxon>
        <taxon>Campylobacteraceae</taxon>
        <taxon>Campylobacter</taxon>
    </lineage>
</organism>
<dbReference type="EMBL" id="QPGR01000003">
    <property type="protein sequence ID" value="TBR81835.1"/>
    <property type="molecule type" value="Genomic_DNA"/>
</dbReference>
<evidence type="ECO:0000313" key="2">
    <source>
        <dbReference type="EMBL" id="TBR81835.1"/>
    </source>
</evidence>
<dbReference type="RefSeq" id="WP_131163808.1">
    <property type="nucleotide sequence ID" value="NZ_CP076657.1"/>
</dbReference>
<sequence>MRILFIFFCFLIPLVATNLTDYNIYNRNDRVDLMLSFDSVYKGNISQRKEKKILELIFNDLKYSKNEVKNLQSKFMDKIVISSKNNKTYIMFHNKEEINLNVSSINDKFGIRVRITPLNQSNTNTEGLSPKPNLSSENLFKTKENMPQEYNYTNYILIILVLIVLLIALLWLKKNMLNRKNVNIKNFSIIFQKPLDRNNQFMILEYNLKRYVMIIGQSNLLLESTEISDDKIQKDSNDKNFNSFFEENKRKIQNLINEKRKNNQGI</sequence>
<dbReference type="AlphaFoldDB" id="A0A4Q9JVZ1"/>
<feature type="transmembrane region" description="Helical" evidence="1">
    <location>
        <begin position="152"/>
        <end position="172"/>
    </location>
</feature>
<keyword evidence="1" id="KW-0472">Membrane</keyword>
<keyword evidence="1" id="KW-1133">Transmembrane helix</keyword>
<dbReference type="Proteomes" id="UP000292583">
    <property type="component" value="Unassembled WGS sequence"/>
</dbReference>
<accession>A0A4Q9JVZ1</accession>
<proteinExistence type="predicted"/>
<protein>
    <recommendedName>
        <fullName evidence="4">Transmembrane protein</fullName>
    </recommendedName>
</protein>
<keyword evidence="1" id="KW-0812">Transmembrane</keyword>
<comment type="caution">
    <text evidence="2">The sequence shown here is derived from an EMBL/GenBank/DDBJ whole genome shotgun (WGS) entry which is preliminary data.</text>
</comment>
<gene>
    <name evidence="2" type="ORF">DU473_02860</name>
</gene>
<reference evidence="2 3" key="1">
    <citation type="submission" date="2018-07" db="EMBL/GenBank/DDBJ databases">
        <title>Campylobacter zealandensis sp. nov., isolated from birds and water in New Zealand.</title>
        <authorList>
            <person name="Wilkinson D.A."/>
            <person name="Biggs P.J."/>
            <person name="French N.P."/>
            <person name="Midwinter A.C."/>
        </authorList>
    </citation>
    <scope>NUCLEOTIDE SEQUENCE [LARGE SCALE GENOMIC DNA]</scope>
    <source>
        <strain evidence="2 3">B423b</strain>
    </source>
</reference>
<keyword evidence="3" id="KW-1185">Reference proteome</keyword>
<evidence type="ECO:0008006" key="4">
    <source>
        <dbReference type="Google" id="ProtNLM"/>
    </source>
</evidence>